<comment type="subcellular location">
    <subcellularLocation>
        <location evidence="1">Membrane</location>
        <topology evidence="1">Multi-pass membrane protein</topology>
    </subcellularLocation>
</comment>
<feature type="transmembrane region" description="Helical" evidence="8">
    <location>
        <begin position="256"/>
        <end position="281"/>
    </location>
</feature>
<organism evidence="10 11">
    <name type="scientific">Paxillus rubicundulus Ve08.2h10</name>
    <dbReference type="NCBI Taxonomy" id="930991"/>
    <lineage>
        <taxon>Eukaryota</taxon>
        <taxon>Fungi</taxon>
        <taxon>Dikarya</taxon>
        <taxon>Basidiomycota</taxon>
        <taxon>Agaricomycotina</taxon>
        <taxon>Agaricomycetes</taxon>
        <taxon>Agaricomycetidae</taxon>
        <taxon>Boletales</taxon>
        <taxon>Paxilineae</taxon>
        <taxon>Paxillaceae</taxon>
        <taxon>Paxillus</taxon>
    </lineage>
</organism>
<reference evidence="11" key="2">
    <citation type="submission" date="2015-01" db="EMBL/GenBank/DDBJ databases">
        <title>Evolutionary Origins and Diversification of the Mycorrhizal Mutualists.</title>
        <authorList>
            <consortium name="DOE Joint Genome Institute"/>
            <consortium name="Mycorrhizal Genomics Consortium"/>
            <person name="Kohler A."/>
            <person name="Kuo A."/>
            <person name="Nagy L.G."/>
            <person name="Floudas D."/>
            <person name="Copeland A."/>
            <person name="Barry K.W."/>
            <person name="Cichocki N."/>
            <person name="Veneault-Fourrey C."/>
            <person name="LaButti K."/>
            <person name="Lindquist E.A."/>
            <person name="Lipzen A."/>
            <person name="Lundell T."/>
            <person name="Morin E."/>
            <person name="Murat C."/>
            <person name="Riley R."/>
            <person name="Ohm R."/>
            <person name="Sun H."/>
            <person name="Tunlid A."/>
            <person name="Henrissat B."/>
            <person name="Grigoriev I.V."/>
            <person name="Hibbett D.S."/>
            <person name="Martin F."/>
        </authorList>
    </citation>
    <scope>NUCLEOTIDE SEQUENCE [LARGE SCALE GENOMIC DNA]</scope>
    <source>
        <strain evidence="11">Ve08.2h10</strain>
    </source>
</reference>
<evidence type="ECO:0000256" key="3">
    <source>
        <dbReference type="ARBA" id="ARBA00007282"/>
    </source>
</evidence>
<feature type="transmembrane region" description="Helical" evidence="8">
    <location>
        <begin position="54"/>
        <end position="77"/>
    </location>
</feature>
<keyword evidence="7 8" id="KW-0472">Membrane</keyword>
<keyword evidence="6 8" id="KW-1133">Transmembrane helix</keyword>
<dbReference type="GO" id="GO:0016020">
    <property type="term" value="C:membrane"/>
    <property type="evidence" value="ECO:0007669"/>
    <property type="project" value="UniProtKB-SubCell"/>
</dbReference>
<evidence type="ECO:0000256" key="7">
    <source>
        <dbReference type="ARBA" id="ARBA00023136"/>
    </source>
</evidence>
<dbReference type="HOGENOM" id="CLU_034105_1_0_1"/>
<evidence type="ECO:0000259" key="9">
    <source>
        <dbReference type="Pfam" id="PF13813"/>
    </source>
</evidence>
<dbReference type="GO" id="GO:0008374">
    <property type="term" value="F:O-acyltransferase activity"/>
    <property type="evidence" value="ECO:0007669"/>
    <property type="project" value="InterPro"/>
</dbReference>
<keyword evidence="4" id="KW-0808">Transferase</keyword>
<dbReference type="GO" id="GO:0006629">
    <property type="term" value="P:lipid metabolic process"/>
    <property type="evidence" value="ECO:0007669"/>
    <property type="project" value="InterPro"/>
</dbReference>
<accession>A0A0D0D9Y4</accession>
<proteinExistence type="inferred from homology"/>
<dbReference type="InParanoid" id="A0A0D0D9Y4"/>
<keyword evidence="11" id="KW-1185">Reference proteome</keyword>
<dbReference type="Pfam" id="PF13813">
    <property type="entry name" value="MBOAT_2"/>
    <property type="match status" value="1"/>
</dbReference>
<dbReference type="InterPro" id="IPR044851">
    <property type="entry name" value="Wax_synthase"/>
</dbReference>
<dbReference type="PANTHER" id="PTHR31595:SF57">
    <property type="entry name" value="OS04G0481900 PROTEIN"/>
    <property type="match status" value="1"/>
</dbReference>
<protein>
    <recommendedName>
        <fullName evidence="9">Wax synthase domain-containing protein</fullName>
    </recommendedName>
</protein>
<sequence>MWGYICQIAHDVYRTLIPYPEHRIPIQYHHVPQLIFPFIPLIYMAYLSRRPDTFFLRLTLLPVVVCAAFGTYFRFVYTEPELSTRNWGQGAGPGLLAELISGKAIDLAWRREGMLKVGETKPGVLRKSKPPHHLSNGNVHNDVSSDCDDISPYTAPPKHGLLPPWLYDALEVIFATRGLGWQFGVGIHVPIERRSLERYAFLRATAISTLKHFVIIDALDSLIKLIPEVGSPQGGTIFRSDLPIPQRYMFSTAIHLATGACLISGFEVVYGLITLFALTALSSTPEMWPPIMDDPWKPDSLHIFWAKRWHQVLRETFFVYGGFFGKWLAGNVGMLFGTFIGSGIYHELAAYNLGKGFDWHVMLFFGLQAPLLLLEKLWYRVTGHRVGGIYGRVWVYFCVIVMGQPLVNSWFSRGLGGGVILPPAISPARQVIIPLLRRVEEVLRFGPLSALQMFVGGRM</sequence>
<evidence type="ECO:0000256" key="2">
    <source>
        <dbReference type="ARBA" id="ARBA00005179"/>
    </source>
</evidence>
<dbReference type="Proteomes" id="UP000054538">
    <property type="component" value="Unassembled WGS sequence"/>
</dbReference>
<evidence type="ECO:0000256" key="5">
    <source>
        <dbReference type="ARBA" id="ARBA00022692"/>
    </source>
</evidence>
<dbReference type="EMBL" id="KN829290">
    <property type="protein sequence ID" value="KIK73940.1"/>
    <property type="molecule type" value="Genomic_DNA"/>
</dbReference>
<dbReference type="AlphaFoldDB" id="A0A0D0D9Y4"/>
<dbReference type="InterPro" id="IPR032805">
    <property type="entry name" value="Wax_synthase_dom"/>
</dbReference>
<evidence type="ECO:0000313" key="11">
    <source>
        <dbReference type="Proteomes" id="UP000054538"/>
    </source>
</evidence>
<evidence type="ECO:0000256" key="8">
    <source>
        <dbReference type="SAM" id="Phobius"/>
    </source>
</evidence>
<dbReference type="OrthoDB" id="1077582at2759"/>
<dbReference type="STRING" id="930991.A0A0D0D9Y4"/>
<evidence type="ECO:0000256" key="4">
    <source>
        <dbReference type="ARBA" id="ARBA00022679"/>
    </source>
</evidence>
<reference evidence="10 11" key="1">
    <citation type="submission" date="2014-04" db="EMBL/GenBank/DDBJ databases">
        <authorList>
            <consortium name="DOE Joint Genome Institute"/>
            <person name="Kuo A."/>
            <person name="Kohler A."/>
            <person name="Jargeat P."/>
            <person name="Nagy L.G."/>
            <person name="Floudas D."/>
            <person name="Copeland A."/>
            <person name="Barry K.W."/>
            <person name="Cichocki N."/>
            <person name="Veneault-Fourrey C."/>
            <person name="LaButti K."/>
            <person name="Lindquist E.A."/>
            <person name="Lipzen A."/>
            <person name="Lundell T."/>
            <person name="Morin E."/>
            <person name="Murat C."/>
            <person name="Sun H."/>
            <person name="Tunlid A."/>
            <person name="Henrissat B."/>
            <person name="Grigoriev I.V."/>
            <person name="Hibbett D.S."/>
            <person name="Martin F."/>
            <person name="Nordberg H.P."/>
            <person name="Cantor M.N."/>
            <person name="Hua S.X."/>
        </authorList>
    </citation>
    <scope>NUCLEOTIDE SEQUENCE [LARGE SCALE GENOMIC DNA]</scope>
    <source>
        <strain evidence="10 11">Ve08.2h10</strain>
    </source>
</reference>
<name>A0A0D0D9Y4_9AGAM</name>
<feature type="transmembrane region" description="Helical" evidence="8">
    <location>
        <begin position="357"/>
        <end position="373"/>
    </location>
</feature>
<keyword evidence="5 8" id="KW-0812">Transmembrane</keyword>
<comment type="pathway">
    <text evidence="2">Secondary metabolite biosynthesis.</text>
</comment>
<feature type="transmembrane region" description="Helical" evidence="8">
    <location>
        <begin position="393"/>
        <end position="411"/>
    </location>
</feature>
<feature type="transmembrane region" description="Helical" evidence="8">
    <location>
        <begin position="327"/>
        <end position="345"/>
    </location>
</feature>
<evidence type="ECO:0000313" key="10">
    <source>
        <dbReference type="EMBL" id="KIK73940.1"/>
    </source>
</evidence>
<dbReference type="PANTHER" id="PTHR31595">
    <property type="entry name" value="LONG-CHAIN-ALCOHOL O-FATTY-ACYLTRANSFERASE 3-RELATED"/>
    <property type="match status" value="1"/>
</dbReference>
<evidence type="ECO:0000256" key="1">
    <source>
        <dbReference type="ARBA" id="ARBA00004141"/>
    </source>
</evidence>
<feature type="domain" description="Wax synthase" evidence="9">
    <location>
        <begin position="288"/>
        <end position="365"/>
    </location>
</feature>
<evidence type="ECO:0000256" key="6">
    <source>
        <dbReference type="ARBA" id="ARBA00022989"/>
    </source>
</evidence>
<gene>
    <name evidence="10" type="ORF">PAXRUDRAFT_177083</name>
</gene>
<comment type="similarity">
    <text evidence="3">Belongs to the wax synthase family.</text>
</comment>